<accession>A0A9Q0G129</accession>
<dbReference type="OrthoDB" id="1113909at2759"/>
<dbReference type="EMBL" id="JAKUCV010002833">
    <property type="protein sequence ID" value="KAJ4841268.1"/>
    <property type="molecule type" value="Genomic_DNA"/>
</dbReference>
<evidence type="ECO:0000313" key="3">
    <source>
        <dbReference type="Proteomes" id="UP001141552"/>
    </source>
</evidence>
<reference evidence="2" key="2">
    <citation type="journal article" date="2023" name="Plants (Basel)">
        <title>Annotation of the Turnera subulata (Passifloraceae) Draft Genome Reveals the S-Locus Evolved after the Divergence of Turneroideae from Passifloroideae in a Stepwise Manner.</title>
        <authorList>
            <person name="Henning P.M."/>
            <person name="Roalson E.H."/>
            <person name="Mir W."/>
            <person name="McCubbin A.G."/>
            <person name="Shore J.S."/>
        </authorList>
    </citation>
    <scope>NUCLEOTIDE SEQUENCE</scope>
    <source>
        <strain evidence="2">F60SS</strain>
    </source>
</reference>
<dbReference type="Gene3D" id="3.60.10.10">
    <property type="entry name" value="Endonuclease/exonuclease/phosphatase"/>
    <property type="match status" value="1"/>
</dbReference>
<comment type="caution">
    <text evidence="2">The sequence shown here is derived from an EMBL/GenBank/DDBJ whole genome shotgun (WGS) entry which is preliminary data.</text>
</comment>
<gene>
    <name evidence="2" type="ORF">Tsubulata_041195</name>
</gene>
<dbReference type="GO" id="GO:0003824">
    <property type="term" value="F:catalytic activity"/>
    <property type="evidence" value="ECO:0007669"/>
    <property type="project" value="InterPro"/>
</dbReference>
<dbReference type="PANTHER" id="PTHR33710">
    <property type="entry name" value="BNAC02G09200D PROTEIN"/>
    <property type="match status" value="1"/>
</dbReference>
<evidence type="ECO:0000259" key="1">
    <source>
        <dbReference type="Pfam" id="PF03372"/>
    </source>
</evidence>
<protein>
    <recommendedName>
        <fullName evidence="1">Endonuclease/exonuclease/phosphatase domain-containing protein</fullName>
    </recommendedName>
</protein>
<evidence type="ECO:0000313" key="2">
    <source>
        <dbReference type="EMBL" id="KAJ4841268.1"/>
    </source>
</evidence>
<organism evidence="2 3">
    <name type="scientific">Turnera subulata</name>
    <dbReference type="NCBI Taxonomy" id="218843"/>
    <lineage>
        <taxon>Eukaryota</taxon>
        <taxon>Viridiplantae</taxon>
        <taxon>Streptophyta</taxon>
        <taxon>Embryophyta</taxon>
        <taxon>Tracheophyta</taxon>
        <taxon>Spermatophyta</taxon>
        <taxon>Magnoliopsida</taxon>
        <taxon>eudicotyledons</taxon>
        <taxon>Gunneridae</taxon>
        <taxon>Pentapetalae</taxon>
        <taxon>rosids</taxon>
        <taxon>fabids</taxon>
        <taxon>Malpighiales</taxon>
        <taxon>Passifloraceae</taxon>
        <taxon>Turnera</taxon>
    </lineage>
</organism>
<reference evidence="2" key="1">
    <citation type="submission" date="2022-02" db="EMBL/GenBank/DDBJ databases">
        <authorList>
            <person name="Henning P.M."/>
            <person name="McCubbin A.G."/>
            <person name="Shore J.S."/>
        </authorList>
    </citation>
    <scope>NUCLEOTIDE SEQUENCE</scope>
    <source>
        <strain evidence="2">F60SS</strain>
        <tissue evidence="2">Leaves</tissue>
    </source>
</reference>
<dbReference type="PANTHER" id="PTHR33710:SF79">
    <property type="entry name" value="OS06G0205337 PROTEIN"/>
    <property type="match status" value="1"/>
</dbReference>
<sequence>MSILTWNCQGLGRPLTVSTLRELKCKHRPSIMFLMETKQDRNYLENLRFTLGYQHACYVDGVNTAGGLALWWLDSVQLQVLGKCTHFFDVVIQGLVTNEQWHATFVYGDPYRTRRRELFDEISELRLPDDGPWLCVGDLNALCSDDDKCGGSQLRASSKQILLDFIDRCGFIDLGFKGSMYTWSNRHPGARNIRERLDRGLANCLWRLLFPKALVFHECLVGSDHRPLVIQLDVCSKRAHRTFKFESKWTRMQDCHAVVHASWSLKVQGSYMFVLNGKLKACQGKLVEWAKRTVGNCKSRIDNILKRIDSIHDEGLSEVSREEERGLLAELEILWGMEEMHWHQRSRINWLTAGDQNTRFFHCSTVQRRQRNQILKLKSSEDQWVEGEDDVLQMVFDHFNKLFTSEGVANVDEVLSYIPSLVSVEDNQKLCCIPDLEEIKAAAFDLGSFLSARKGGRASWAWSSLIQCRHVLKMGARWHVGDGTKINIWEDRWVPGLRDFSIHSARPPDTAILWVS</sequence>
<feature type="domain" description="Endonuclease/exonuclease/phosphatase" evidence="1">
    <location>
        <begin position="4"/>
        <end position="203"/>
    </location>
</feature>
<proteinExistence type="predicted"/>
<dbReference type="SUPFAM" id="SSF56219">
    <property type="entry name" value="DNase I-like"/>
    <property type="match status" value="1"/>
</dbReference>
<dbReference type="InterPro" id="IPR036691">
    <property type="entry name" value="Endo/exonu/phosph_ase_sf"/>
</dbReference>
<dbReference type="Proteomes" id="UP001141552">
    <property type="component" value="Unassembled WGS sequence"/>
</dbReference>
<dbReference type="InterPro" id="IPR005135">
    <property type="entry name" value="Endo/exonuclease/phosphatase"/>
</dbReference>
<keyword evidence="3" id="KW-1185">Reference proteome</keyword>
<name>A0A9Q0G129_9ROSI</name>
<dbReference type="AlphaFoldDB" id="A0A9Q0G129"/>
<dbReference type="Pfam" id="PF03372">
    <property type="entry name" value="Exo_endo_phos"/>
    <property type="match status" value="1"/>
</dbReference>